<feature type="domain" description="N-acetyltransferase" evidence="1">
    <location>
        <begin position="33"/>
        <end position="229"/>
    </location>
</feature>
<comment type="caution">
    <text evidence="2">The sequence shown here is derived from an EMBL/GenBank/DDBJ whole genome shotgun (WGS) entry which is preliminary data.</text>
</comment>
<dbReference type="PROSITE" id="PS51186">
    <property type="entry name" value="GNAT"/>
    <property type="match status" value="1"/>
</dbReference>
<proteinExistence type="predicted"/>
<evidence type="ECO:0000313" key="2">
    <source>
        <dbReference type="EMBL" id="KAK8064772.1"/>
    </source>
</evidence>
<dbReference type="EMBL" id="JAQQWL010000007">
    <property type="protein sequence ID" value="KAK8064772.1"/>
    <property type="molecule type" value="Genomic_DNA"/>
</dbReference>
<dbReference type="InterPro" id="IPR000182">
    <property type="entry name" value="GNAT_dom"/>
</dbReference>
<evidence type="ECO:0000313" key="3">
    <source>
        <dbReference type="Proteomes" id="UP001480595"/>
    </source>
</evidence>
<dbReference type="Proteomes" id="UP001480595">
    <property type="component" value="Unassembled WGS sequence"/>
</dbReference>
<gene>
    <name evidence="2" type="ORF">PG994_007410</name>
</gene>
<dbReference type="InterPro" id="IPR051531">
    <property type="entry name" value="N-acetyltransferase"/>
</dbReference>
<dbReference type="PANTHER" id="PTHR43792:SF1">
    <property type="entry name" value="N-ACETYLTRANSFERASE DOMAIN-CONTAINING PROTEIN"/>
    <property type="match status" value="1"/>
</dbReference>
<dbReference type="PANTHER" id="PTHR43792">
    <property type="entry name" value="GNAT FAMILY, PUTATIVE (AFU_ORTHOLOGUE AFUA_3G00765)-RELATED-RELATED"/>
    <property type="match status" value="1"/>
</dbReference>
<evidence type="ECO:0000259" key="1">
    <source>
        <dbReference type="PROSITE" id="PS51186"/>
    </source>
</evidence>
<dbReference type="GeneID" id="92091882"/>
<dbReference type="RefSeq" id="XP_066715761.1">
    <property type="nucleotide sequence ID" value="XM_066858819.1"/>
</dbReference>
<dbReference type="InterPro" id="IPR016181">
    <property type="entry name" value="Acyl_CoA_acyltransferase"/>
</dbReference>
<sequence length="245" mass="27038">MDYSANMIKVKTTMPKQPFPPNADRQPIHTERLLLRALTQVDLPAVHALRTQPEVMVFTARGRIDADLAETQERLDGFLPPRGDRETYNAAICLAATGELLGLGGVHKGASPELGWPEVGYIFKREHWGCGYATEFLRAFLERWWALPRVEAEVEVDACSVAAAAAAAADCGGGLEEAREVVVVPEMLSALVEANNPGSLRVMQKAGFERFRQWEEPDTRVWFEGKDVTLVGFACSSLGRKLDVQ</sequence>
<name>A0ABR1V0Q2_9PEZI</name>
<dbReference type="SUPFAM" id="SSF55729">
    <property type="entry name" value="Acyl-CoA N-acyltransferases (Nat)"/>
    <property type="match status" value="1"/>
</dbReference>
<dbReference type="Pfam" id="PF13302">
    <property type="entry name" value="Acetyltransf_3"/>
    <property type="match status" value="1"/>
</dbReference>
<accession>A0ABR1V0Q2</accession>
<dbReference type="Gene3D" id="3.40.630.30">
    <property type="match status" value="1"/>
</dbReference>
<organism evidence="2 3">
    <name type="scientific">Apiospora phragmitis</name>
    <dbReference type="NCBI Taxonomy" id="2905665"/>
    <lineage>
        <taxon>Eukaryota</taxon>
        <taxon>Fungi</taxon>
        <taxon>Dikarya</taxon>
        <taxon>Ascomycota</taxon>
        <taxon>Pezizomycotina</taxon>
        <taxon>Sordariomycetes</taxon>
        <taxon>Xylariomycetidae</taxon>
        <taxon>Amphisphaeriales</taxon>
        <taxon>Apiosporaceae</taxon>
        <taxon>Apiospora</taxon>
    </lineage>
</organism>
<protein>
    <submittedName>
        <fullName evidence="2">Acetyltransferase</fullName>
    </submittedName>
</protein>
<reference evidence="2 3" key="1">
    <citation type="submission" date="2023-01" db="EMBL/GenBank/DDBJ databases">
        <title>Analysis of 21 Apiospora genomes using comparative genomics revels a genus with tremendous synthesis potential of carbohydrate active enzymes and secondary metabolites.</title>
        <authorList>
            <person name="Sorensen T."/>
        </authorList>
    </citation>
    <scope>NUCLEOTIDE SEQUENCE [LARGE SCALE GENOMIC DNA]</scope>
    <source>
        <strain evidence="2 3">CBS 135458</strain>
    </source>
</reference>
<keyword evidence="3" id="KW-1185">Reference proteome</keyword>